<evidence type="ECO:0000313" key="7">
    <source>
        <dbReference type="Proteomes" id="UP000078512"/>
    </source>
</evidence>
<reference evidence="6 7" key="1">
    <citation type="submission" date="2016-05" db="EMBL/GenBank/DDBJ databases">
        <title>Genome sequencing reveals origins of a unique bacterial endosymbiosis in the earliest lineages of terrestrial Fungi.</title>
        <authorList>
            <consortium name="DOE Joint Genome Institute"/>
            <person name="Uehling J."/>
            <person name="Gryganskyi A."/>
            <person name="Hameed K."/>
            <person name="Tschaplinski T."/>
            <person name="Misztal P."/>
            <person name="Wu S."/>
            <person name="Desiro A."/>
            <person name="Vande Pol N."/>
            <person name="Du Z.-Y."/>
            <person name="Zienkiewicz A."/>
            <person name="Zienkiewicz K."/>
            <person name="Morin E."/>
            <person name="Tisserant E."/>
            <person name="Splivallo R."/>
            <person name="Hainaut M."/>
            <person name="Henrissat B."/>
            <person name="Ohm R."/>
            <person name="Kuo A."/>
            <person name="Yan J."/>
            <person name="Lipzen A."/>
            <person name="Nolan M."/>
            <person name="Labutti K."/>
            <person name="Barry K."/>
            <person name="Goldstein A."/>
            <person name="Labbe J."/>
            <person name="Schadt C."/>
            <person name="Tuskan G."/>
            <person name="Grigoriev I."/>
            <person name="Martin F."/>
            <person name="Vilgalys R."/>
            <person name="Bonito G."/>
        </authorList>
    </citation>
    <scope>NUCLEOTIDE SEQUENCE [LARGE SCALE GENOMIC DNA]</scope>
    <source>
        <strain evidence="6 7">AG-77</strain>
    </source>
</reference>
<dbReference type="FunFam" id="3.30.160.60:FF:000007">
    <property type="entry name" value="Basic krueppel-like factor 3"/>
    <property type="match status" value="1"/>
</dbReference>
<gene>
    <name evidence="6" type="ORF">K457DRAFT_78349</name>
</gene>
<evidence type="ECO:0000313" key="6">
    <source>
        <dbReference type="EMBL" id="OAQ26987.1"/>
    </source>
</evidence>
<dbReference type="Proteomes" id="UP000078512">
    <property type="component" value="Unassembled WGS sequence"/>
</dbReference>
<proteinExistence type="predicted"/>
<sequence length="88" mass="10452">MHPCTFEGCDKSFTRAFNLRSHVNTHNGERPHKCPEPGCDWDFVRRHDLDRHVKSKHLANKPYACNHCTSRFGRSDALQRHRRLENHF</sequence>
<keyword evidence="7" id="KW-1185">Reference proteome</keyword>
<dbReference type="PROSITE" id="PS00028">
    <property type="entry name" value="ZINC_FINGER_C2H2_1"/>
    <property type="match status" value="3"/>
</dbReference>
<dbReference type="GO" id="GO:0000978">
    <property type="term" value="F:RNA polymerase II cis-regulatory region sequence-specific DNA binding"/>
    <property type="evidence" value="ECO:0007669"/>
    <property type="project" value="TreeGrafter"/>
</dbReference>
<dbReference type="InterPro" id="IPR013087">
    <property type="entry name" value="Znf_C2H2_type"/>
</dbReference>
<dbReference type="Pfam" id="PF00096">
    <property type="entry name" value="zf-C2H2"/>
    <property type="match status" value="3"/>
</dbReference>
<dbReference type="PROSITE" id="PS50157">
    <property type="entry name" value="ZINC_FINGER_C2H2_2"/>
    <property type="match status" value="3"/>
</dbReference>
<dbReference type="SUPFAM" id="SSF57667">
    <property type="entry name" value="beta-beta-alpha zinc fingers"/>
    <property type="match status" value="1"/>
</dbReference>
<keyword evidence="3" id="KW-0862">Zinc</keyword>
<dbReference type="PANTHER" id="PTHR23235:SF120">
    <property type="entry name" value="KRUPPEL-LIKE FACTOR 15"/>
    <property type="match status" value="1"/>
</dbReference>
<feature type="domain" description="C2H2-type" evidence="5">
    <location>
        <begin position="63"/>
        <end position="88"/>
    </location>
</feature>
<evidence type="ECO:0000256" key="1">
    <source>
        <dbReference type="ARBA" id="ARBA00022723"/>
    </source>
</evidence>
<dbReference type="EMBL" id="KV442061">
    <property type="protein sequence ID" value="OAQ26987.1"/>
    <property type="molecule type" value="Genomic_DNA"/>
</dbReference>
<feature type="domain" description="C2H2-type" evidence="5">
    <location>
        <begin position="2"/>
        <end position="31"/>
    </location>
</feature>
<evidence type="ECO:0000259" key="5">
    <source>
        <dbReference type="PROSITE" id="PS50157"/>
    </source>
</evidence>
<keyword evidence="1" id="KW-0479">Metal-binding</keyword>
<protein>
    <recommendedName>
        <fullName evidence="5">C2H2-type domain-containing protein</fullName>
    </recommendedName>
</protein>
<dbReference type="InterPro" id="IPR036236">
    <property type="entry name" value="Znf_C2H2_sf"/>
</dbReference>
<dbReference type="OrthoDB" id="4748970at2759"/>
<dbReference type="Gene3D" id="3.30.160.60">
    <property type="entry name" value="Classic Zinc Finger"/>
    <property type="match status" value="3"/>
</dbReference>
<dbReference type="GO" id="GO:0008270">
    <property type="term" value="F:zinc ion binding"/>
    <property type="evidence" value="ECO:0007669"/>
    <property type="project" value="UniProtKB-KW"/>
</dbReference>
<dbReference type="PANTHER" id="PTHR23235">
    <property type="entry name" value="KRUEPPEL-LIKE TRANSCRIPTION FACTOR"/>
    <property type="match status" value="1"/>
</dbReference>
<accession>A0A197JP13</accession>
<feature type="domain" description="C2H2-type" evidence="5">
    <location>
        <begin position="32"/>
        <end position="62"/>
    </location>
</feature>
<evidence type="ECO:0000256" key="2">
    <source>
        <dbReference type="ARBA" id="ARBA00022771"/>
    </source>
</evidence>
<dbReference type="STRING" id="1314771.A0A197JP13"/>
<dbReference type="GO" id="GO:0000981">
    <property type="term" value="F:DNA-binding transcription factor activity, RNA polymerase II-specific"/>
    <property type="evidence" value="ECO:0007669"/>
    <property type="project" value="TreeGrafter"/>
</dbReference>
<evidence type="ECO:0000256" key="3">
    <source>
        <dbReference type="ARBA" id="ARBA00022833"/>
    </source>
</evidence>
<dbReference type="AlphaFoldDB" id="A0A197JP13"/>
<name>A0A197JP13_9FUNG</name>
<dbReference type="SMART" id="SM00355">
    <property type="entry name" value="ZnF_C2H2"/>
    <property type="match status" value="3"/>
</dbReference>
<organism evidence="6 7">
    <name type="scientific">Linnemannia elongata AG-77</name>
    <dbReference type="NCBI Taxonomy" id="1314771"/>
    <lineage>
        <taxon>Eukaryota</taxon>
        <taxon>Fungi</taxon>
        <taxon>Fungi incertae sedis</taxon>
        <taxon>Mucoromycota</taxon>
        <taxon>Mortierellomycotina</taxon>
        <taxon>Mortierellomycetes</taxon>
        <taxon>Mortierellales</taxon>
        <taxon>Mortierellaceae</taxon>
        <taxon>Linnemannia</taxon>
    </lineage>
</organism>
<evidence type="ECO:0000256" key="4">
    <source>
        <dbReference type="PROSITE-ProRule" id="PRU00042"/>
    </source>
</evidence>
<keyword evidence="2 4" id="KW-0863">Zinc-finger</keyword>